<protein>
    <submittedName>
        <fullName evidence="4">DUF4163 domain-containing protein</fullName>
    </submittedName>
</protein>
<dbReference type="GO" id="GO:0071008">
    <property type="term" value="C:U2-type post-mRNA release spliceosomal complex"/>
    <property type="evidence" value="ECO:0007669"/>
    <property type="project" value="TreeGrafter"/>
</dbReference>
<evidence type="ECO:0000313" key="4">
    <source>
        <dbReference type="WBParaSite" id="SBAD_0000815301-mRNA-1"/>
    </source>
</evidence>
<dbReference type="OrthoDB" id="4822at2759"/>
<proteinExistence type="predicted"/>
<feature type="chain" id="PRO_5043140242" evidence="1">
    <location>
        <begin position="22"/>
        <end position="205"/>
    </location>
</feature>
<dbReference type="InterPro" id="IPR045211">
    <property type="entry name" value="TFP11/STIP/Ntr1"/>
</dbReference>
<reference evidence="2 3" key="2">
    <citation type="submission" date="2018-11" db="EMBL/GenBank/DDBJ databases">
        <authorList>
            <consortium name="Pathogen Informatics"/>
        </authorList>
    </citation>
    <scope>NUCLEOTIDE SEQUENCE [LARGE SCALE GENOMIC DNA]</scope>
</reference>
<dbReference type="PANTHER" id="PTHR23329">
    <property type="entry name" value="TUFTELIN-INTERACTING PROTEIN 11-RELATED"/>
    <property type="match status" value="1"/>
</dbReference>
<gene>
    <name evidence="2" type="ORF">SBAD_LOCUS7861</name>
</gene>
<dbReference type="WBParaSite" id="SBAD_0000815301-mRNA-1">
    <property type="protein sequence ID" value="SBAD_0000815301-mRNA-1"/>
    <property type="gene ID" value="SBAD_0000815301"/>
</dbReference>
<evidence type="ECO:0000313" key="2">
    <source>
        <dbReference type="EMBL" id="VDP14527.1"/>
    </source>
</evidence>
<dbReference type="GO" id="GO:0000390">
    <property type="term" value="P:spliceosomal complex disassembly"/>
    <property type="evidence" value="ECO:0007669"/>
    <property type="project" value="InterPro"/>
</dbReference>
<dbReference type="Proteomes" id="UP000270296">
    <property type="component" value="Unassembled WGS sequence"/>
</dbReference>
<feature type="signal peptide" evidence="1">
    <location>
        <begin position="1"/>
        <end position="21"/>
    </location>
</feature>
<accession>A0A183IW63</accession>
<dbReference type="PANTHER" id="PTHR23329:SF1">
    <property type="entry name" value="TUFTELIN-INTERACTING PROTEIN 11"/>
    <property type="match status" value="1"/>
</dbReference>
<evidence type="ECO:0000256" key="1">
    <source>
        <dbReference type="SAM" id="SignalP"/>
    </source>
</evidence>
<dbReference type="AlphaFoldDB" id="A0A183IW63"/>
<name>A0A183IW63_9BILA</name>
<organism evidence="4">
    <name type="scientific">Soboliphyme baturini</name>
    <dbReference type="NCBI Taxonomy" id="241478"/>
    <lineage>
        <taxon>Eukaryota</taxon>
        <taxon>Metazoa</taxon>
        <taxon>Ecdysozoa</taxon>
        <taxon>Nematoda</taxon>
        <taxon>Enoplea</taxon>
        <taxon>Dorylaimia</taxon>
        <taxon>Dioctophymatida</taxon>
        <taxon>Dioctophymatoidea</taxon>
        <taxon>Soboliphymatidae</taxon>
        <taxon>Soboliphyme</taxon>
    </lineage>
</organism>
<sequence length="205" mass="23347">MACRILIALVLIFSFAAQGRAFTLFSFTGDAQQRIVVERELPAYTWCTASQHPDYNEITQWYTGWKSMFRADLLAMPAIREQFNLALDMMNQILSGNLPPPCARRDASIPPVEPYLRKPELLTARVASPGLTVPVSFTELIERRAIDMGIPFMPVPNKYREGKPVFRFGPFLIYVDMNVIFMQQQMNQWIPVSLEQLVSTAMHSG</sequence>
<reference evidence="4" key="1">
    <citation type="submission" date="2016-06" db="UniProtKB">
        <authorList>
            <consortium name="WormBaseParasite"/>
        </authorList>
    </citation>
    <scope>IDENTIFICATION</scope>
</reference>
<evidence type="ECO:0000313" key="3">
    <source>
        <dbReference type="Proteomes" id="UP000270296"/>
    </source>
</evidence>
<dbReference type="EMBL" id="UZAM01011012">
    <property type="protein sequence ID" value="VDP14527.1"/>
    <property type="molecule type" value="Genomic_DNA"/>
</dbReference>
<keyword evidence="1" id="KW-0732">Signal</keyword>
<keyword evidence="3" id="KW-1185">Reference proteome</keyword>